<dbReference type="AlphaFoldDB" id="G2E8Q0"/>
<name>G2E8Q0_9GAMM</name>
<evidence type="ECO:0000313" key="2">
    <source>
        <dbReference type="Proteomes" id="UP000004200"/>
    </source>
</evidence>
<protein>
    <submittedName>
        <fullName evidence="1">Uncharacterized protein</fullName>
    </submittedName>
</protein>
<dbReference type="EMBL" id="AFWT01000103">
    <property type="protein sequence ID" value="EGV27523.1"/>
    <property type="molecule type" value="Genomic_DNA"/>
</dbReference>
<organism evidence="1 2">
    <name type="scientific">Thiorhodococcus drewsii AZ1</name>
    <dbReference type="NCBI Taxonomy" id="765913"/>
    <lineage>
        <taxon>Bacteria</taxon>
        <taxon>Pseudomonadati</taxon>
        <taxon>Pseudomonadota</taxon>
        <taxon>Gammaproteobacteria</taxon>
        <taxon>Chromatiales</taxon>
        <taxon>Chromatiaceae</taxon>
        <taxon>Thiorhodococcus</taxon>
    </lineage>
</organism>
<evidence type="ECO:0000313" key="1">
    <source>
        <dbReference type="EMBL" id="EGV27523.1"/>
    </source>
</evidence>
<keyword evidence="2" id="KW-1185">Reference proteome</keyword>
<sequence>MRRVSGFLGLIGQYSFLLHRYHMTPAERQHERPARVQVLVKPRAVLQVHGGCTDLLCRHSDGEMGVDEVENIERCHAQGCRPARREDVVSVSLIEFPYRWQVYALRDKLQADPERFRAAKLFLSTGWEDCILILWNENERAFWDNYRLLNLGSSRHSNNTQTYLGFGINRFPDAEEVDVDEGEWLDPDLPLPRTLIERSFQNIRECTGRFDLGVTWKADSSAEMAQRLCELPGRFWQCVDKLSISCEFNVAALSDPATAPVARFTGEIGLCGQGFKGHRS</sequence>
<accession>G2E8Q0</accession>
<dbReference type="Proteomes" id="UP000004200">
    <property type="component" value="Unassembled WGS sequence"/>
</dbReference>
<comment type="caution">
    <text evidence="1">The sequence shown here is derived from an EMBL/GenBank/DDBJ whole genome shotgun (WGS) entry which is preliminary data.</text>
</comment>
<reference evidence="1 2" key="1">
    <citation type="submission" date="2011-06" db="EMBL/GenBank/DDBJ databases">
        <title>The draft genome of Thiorhodococcus drewsii AZ1.</title>
        <authorList>
            <consortium name="US DOE Joint Genome Institute (JGI-PGF)"/>
            <person name="Lucas S."/>
            <person name="Han J."/>
            <person name="Lapidus A."/>
            <person name="Cheng J.-F."/>
            <person name="Goodwin L."/>
            <person name="Pitluck S."/>
            <person name="Peters L."/>
            <person name="Land M.L."/>
            <person name="Hauser L."/>
            <person name="Vogl K."/>
            <person name="Liu Z."/>
            <person name="Imhoff J."/>
            <person name="Thiel V."/>
            <person name="Frigaard N.-U."/>
            <person name="Bryant D.A."/>
            <person name="Woyke T.J."/>
        </authorList>
    </citation>
    <scope>NUCLEOTIDE SEQUENCE [LARGE SCALE GENOMIC DNA]</scope>
    <source>
        <strain evidence="1 2">AZ1</strain>
    </source>
</reference>
<gene>
    <name evidence="1" type="ORF">ThidrDRAFT_4664</name>
</gene>
<proteinExistence type="predicted"/>